<reference evidence="4 5" key="1">
    <citation type="journal article" date="2017" name="Front. Microbiol.">
        <title>Double-Face Meets the Bacterial World: The Opportunistic Pathogen Stenotrophomonas maltophilia.</title>
        <authorList>
            <person name="Lira F."/>
            <person name="Berg G."/>
            <person name="Martinez J.L."/>
        </authorList>
    </citation>
    <scope>NUCLEOTIDE SEQUENCE [LARGE SCALE GENOMIC DNA]</scope>
    <source>
        <strain evidence="4 5">EA1</strain>
    </source>
</reference>
<evidence type="ECO:0000313" key="4">
    <source>
        <dbReference type="EMBL" id="PJL24650.1"/>
    </source>
</evidence>
<evidence type="ECO:0000313" key="6">
    <source>
        <dbReference type="Proteomes" id="UP000234414"/>
    </source>
</evidence>
<protein>
    <submittedName>
        <fullName evidence="3">Uncharacterized protein</fullName>
    </submittedName>
</protein>
<proteinExistence type="predicted"/>
<reference evidence="2" key="4">
    <citation type="journal article" date="2020" name="Front. Microbiol.">
        <title>Genetic Variants of the DSF Quorum Sensing System in Stenotrophomonas maltophilia Influence Virulence and Resistance Phenotypes Among Genotypically Diverse Clinical Isolates.</title>
        <authorList>
            <person name="Yero D."/>
            <person name="Huedo P."/>
            <person name="Conchillo-Sole O."/>
            <person name="Martinez-Servat S."/>
            <person name="Mamat U."/>
            <person name="Coves X."/>
            <person name="Llanas F."/>
            <person name="Roca I."/>
            <person name="Vila J."/>
            <person name="Schaible U.E."/>
            <person name="Daura X."/>
            <person name="Gibert I."/>
        </authorList>
    </citation>
    <scope>NUCLEOTIDE SEQUENCE</scope>
    <source>
        <strain evidence="2">OG156</strain>
    </source>
</reference>
<dbReference type="EMBL" id="NEQV01000007">
    <property type="protein sequence ID" value="PJL24650.1"/>
    <property type="molecule type" value="Genomic_DNA"/>
</dbReference>
<dbReference type="AlphaFoldDB" id="A0A2J0SUC4"/>
<reference evidence="3" key="5">
    <citation type="submission" date="2020-11" db="EMBL/GenBank/DDBJ databases">
        <title>Enhanced detection system for hospital associated transmission using whole genome sequencing surveillance.</title>
        <authorList>
            <person name="Harrison L.H."/>
            <person name="Van Tyne D."/>
            <person name="Marsh J.W."/>
            <person name="Griffith M.P."/>
            <person name="Snyder D.J."/>
            <person name="Cooper V.S."/>
            <person name="Mustapha M."/>
        </authorList>
    </citation>
    <scope>NUCLEOTIDE SEQUENCE</scope>
    <source>
        <strain evidence="3">STEN00091</strain>
    </source>
</reference>
<gene>
    <name evidence="4" type="ORF">B9Y64_18995</name>
    <name evidence="2" type="ORF">D7Y33_19945</name>
    <name evidence="3" type="ORF">I5U67_05175</name>
    <name evidence="1" type="ORF">SmaCSM2_10780</name>
</gene>
<dbReference type="Proteomes" id="UP000234414">
    <property type="component" value="Chromosome"/>
</dbReference>
<name>A0A2J0SUC4_STEMA</name>
<dbReference type="EMBL" id="CP025298">
    <property type="protein sequence ID" value="AUI07642.1"/>
    <property type="molecule type" value="Genomic_DNA"/>
</dbReference>
<dbReference type="EMBL" id="JADUNP010000007">
    <property type="protein sequence ID" value="MBH1651562.1"/>
    <property type="molecule type" value="Genomic_DNA"/>
</dbReference>
<dbReference type="Proteomes" id="UP000230167">
    <property type="component" value="Unassembled WGS sequence"/>
</dbReference>
<evidence type="ECO:0000313" key="7">
    <source>
        <dbReference type="Proteomes" id="UP000625930"/>
    </source>
</evidence>
<dbReference type="Proteomes" id="UP000625930">
    <property type="component" value="Unassembled WGS sequence"/>
</dbReference>
<sequence>MVLETIRLFFSRIPADLLEKLNQTYPNASVRQVVRGQVKHIRDSNPKEIEALRQEANDQLPTIAELKRVSAVDPEFRMENSFFGPKPVITARIINRSTLPLSEASWNAALYINGDVQPVATSKVRSDFRSIEGLKPEHHVTARFTVGFVKGDKAWTTLAIRQATSTRVELEMIPETAMDFTDKAYLSADLQKRIDFLENQLKQASEFEDV</sequence>
<evidence type="ECO:0000313" key="3">
    <source>
        <dbReference type="EMBL" id="MBH1651562.1"/>
    </source>
</evidence>
<evidence type="ECO:0000313" key="1">
    <source>
        <dbReference type="EMBL" id="AUI07642.1"/>
    </source>
</evidence>
<evidence type="ECO:0000313" key="2">
    <source>
        <dbReference type="EMBL" id="MBA0313249.1"/>
    </source>
</evidence>
<dbReference type="Proteomes" id="UP000822271">
    <property type="component" value="Unassembled WGS sequence"/>
</dbReference>
<dbReference type="OrthoDB" id="6042395at2"/>
<evidence type="ECO:0000313" key="5">
    <source>
        <dbReference type="Proteomes" id="UP000230167"/>
    </source>
</evidence>
<reference evidence="2" key="3">
    <citation type="submission" date="2018-09" db="EMBL/GenBank/DDBJ databases">
        <authorList>
            <person name="Groschel M."/>
            <person name="Kohl T."/>
            <person name="Conchillo-Sole O."/>
            <person name="Mamat U."/>
            <person name="Yero D."/>
            <person name="Niemann S."/>
            <person name="Daura X."/>
            <person name="Gibert I."/>
        </authorList>
    </citation>
    <scope>NUCLEOTIDE SEQUENCE</scope>
    <source>
        <strain evidence="2">OG156</strain>
    </source>
</reference>
<organism evidence="3 7">
    <name type="scientific">Stenotrophomonas maltophilia</name>
    <name type="common">Pseudomonas maltophilia</name>
    <name type="synonym">Xanthomonas maltophilia</name>
    <dbReference type="NCBI Taxonomy" id="40324"/>
    <lineage>
        <taxon>Bacteria</taxon>
        <taxon>Pseudomonadati</taxon>
        <taxon>Pseudomonadota</taxon>
        <taxon>Gammaproteobacteria</taxon>
        <taxon>Lysobacterales</taxon>
        <taxon>Lysobacteraceae</taxon>
        <taxon>Stenotrophomonas</taxon>
        <taxon>Stenotrophomonas maltophilia group</taxon>
    </lineage>
</organism>
<accession>A0A2J0SUC4</accession>
<dbReference type="EMBL" id="RAUE01000034">
    <property type="protein sequence ID" value="MBA0313249.1"/>
    <property type="molecule type" value="Genomic_DNA"/>
</dbReference>
<reference evidence="1 6" key="2">
    <citation type="submission" date="2017-12" db="EMBL/GenBank/DDBJ databases">
        <title>Complete Genome Sequence of Stenotrophomonas maltophilia CSM2.</title>
        <authorList>
            <person name="Castro-Jaimes S."/>
            <person name="Lopez-Leal G."/>
            <person name="Barberena Jonas C."/>
            <person name="Bustos P."/>
            <person name="Perez-Oseguera A."/>
            <person name="Cevallos M.A."/>
        </authorList>
    </citation>
    <scope>NUCLEOTIDE SEQUENCE [LARGE SCALE GENOMIC DNA]</scope>
    <source>
        <strain evidence="1 6">CSM2</strain>
    </source>
</reference>
<dbReference type="RefSeq" id="WP_021201832.1">
    <property type="nucleotide sequence ID" value="NZ_CBCPIZ010000003.1"/>
</dbReference>